<dbReference type="Proteomes" id="UP000054495">
    <property type="component" value="Unassembled WGS sequence"/>
</dbReference>
<gene>
    <name evidence="1" type="ORF">ANCCEY_04962</name>
</gene>
<proteinExistence type="predicted"/>
<dbReference type="EMBL" id="KE124881">
    <property type="protein sequence ID" value="EPB75944.1"/>
    <property type="molecule type" value="Genomic_DNA"/>
</dbReference>
<evidence type="ECO:0000313" key="2">
    <source>
        <dbReference type="Proteomes" id="UP000054495"/>
    </source>
</evidence>
<protein>
    <submittedName>
        <fullName evidence="1">Uncharacterized protein</fullName>
    </submittedName>
</protein>
<keyword evidence="2" id="KW-1185">Reference proteome</keyword>
<evidence type="ECO:0000313" key="1">
    <source>
        <dbReference type="EMBL" id="EPB75944.1"/>
    </source>
</evidence>
<dbReference type="AlphaFoldDB" id="A0A0D6LVT9"/>
<organism evidence="1 2">
    <name type="scientific">Ancylostoma ceylanicum</name>
    <dbReference type="NCBI Taxonomy" id="53326"/>
    <lineage>
        <taxon>Eukaryota</taxon>
        <taxon>Metazoa</taxon>
        <taxon>Ecdysozoa</taxon>
        <taxon>Nematoda</taxon>
        <taxon>Chromadorea</taxon>
        <taxon>Rhabditida</taxon>
        <taxon>Rhabditina</taxon>
        <taxon>Rhabditomorpha</taxon>
        <taxon>Strongyloidea</taxon>
        <taxon>Ancylostomatidae</taxon>
        <taxon>Ancylostomatinae</taxon>
        <taxon>Ancylostoma</taxon>
    </lineage>
</organism>
<name>A0A0D6LVT9_9BILA</name>
<accession>A0A0D6LVT9</accession>
<reference evidence="1 2" key="1">
    <citation type="submission" date="2013-05" db="EMBL/GenBank/DDBJ databases">
        <title>Draft genome of the parasitic nematode Anyclostoma ceylanicum.</title>
        <authorList>
            <person name="Mitreva M."/>
        </authorList>
    </citation>
    <scope>NUCLEOTIDE SEQUENCE [LARGE SCALE GENOMIC DNA]</scope>
</reference>
<sequence length="78" mass="9067">MSAQQYNDSRCENDIEKAKVVHVKTYDYPDMIKRVEDVINEQIQTFLNSITSNHVKNVNIPRRSPANLELGYCLGVRR</sequence>